<organism evidence="7 8">
    <name type="scientific">Paramormyrops kingsleyae</name>
    <dbReference type="NCBI Taxonomy" id="1676925"/>
    <lineage>
        <taxon>Eukaryota</taxon>
        <taxon>Metazoa</taxon>
        <taxon>Chordata</taxon>
        <taxon>Craniata</taxon>
        <taxon>Vertebrata</taxon>
        <taxon>Euteleostomi</taxon>
        <taxon>Actinopterygii</taxon>
        <taxon>Neopterygii</taxon>
        <taxon>Teleostei</taxon>
        <taxon>Osteoglossocephala</taxon>
        <taxon>Osteoglossomorpha</taxon>
        <taxon>Osteoglossiformes</taxon>
        <taxon>Mormyridae</taxon>
        <taxon>Paramormyrops</taxon>
    </lineage>
</organism>
<dbReference type="InterPro" id="IPR000118">
    <property type="entry name" value="Granulin"/>
</dbReference>
<dbReference type="SMART" id="SM00277">
    <property type="entry name" value="GRAN"/>
    <property type="match status" value="1"/>
</dbReference>
<dbReference type="GeneTree" id="ENSGT00940000177254"/>
<keyword evidence="8" id="KW-1185">Reference proteome</keyword>
<evidence type="ECO:0000259" key="6">
    <source>
        <dbReference type="PROSITE" id="PS00799"/>
    </source>
</evidence>
<evidence type="ECO:0000313" key="7">
    <source>
        <dbReference type="Ensembl" id="ENSPKIP00000013412.1"/>
    </source>
</evidence>
<dbReference type="STRING" id="1676925.ENSPKIP00000013412"/>
<keyword evidence="3" id="KW-0964">Secreted</keyword>
<reference evidence="7" key="1">
    <citation type="submission" date="2025-08" db="UniProtKB">
        <authorList>
            <consortium name="Ensembl"/>
        </authorList>
    </citation>
    <scope>IDENTIFICATION</scope>
</reference>
<feature type="domain" description="Granulins" evidence="6">
    <location>
        <begin position="62"/>
        <end position="75"/>
    </location>
</feature>
<dbReference type="InterPro" id="IPR037277">
    <property type="entry name" value="Granulin_sf"/>
</dbReference>
<dbReference type="PANTHER" id="PTHR12274:SF3">
    <property type="entry name" value="PROGRANULIN"/>
    <property type="match status" value="1"/>
</dbReference>
<feature type="chain" id="PRO_5017484819" description="Granulins domain-containing protein" evidence="5">
    <location>
        <begin position="20"/>
        <end position="148"/>
    </location>
</feature>
<dbReference type="InterPro" id="IPR039036">
    <property type="entry name" value="Granulin_fam"/>
</dbReference>
<feature type="signal peptide" evidence="5">
    <location>
        <begin position="1"/>
        <end position="19"/>
    </location>
</feature>
<keyword evidence="4" id="KW-1015">Disulfide bond</keyword>
<evidence type="ECO:0000256" key="4">
    <source>
        <dbReference type="ARBA" id="ARBA00023157"/>
    </source>
</evidence>
<comment type="similarity">
    <text evidence="2">Belongs to the granulin family.</text>
</comment>
<dbReference type="Gene3D" id="2.10.25.160">
    <property type="entry name" value="Granulin"/>
    <property type="match status" value="1"/>
</dbReference>
<comment type="subcellular location">
    <subcellularLocation>
        <location evidence="1">Secreted</location>
    </subcellularLocation>
</comment>
<evidence type="ECO:0000313" key="8">
    <source>
        <dbReference type="Proteomes" id="UP000261540"/>
    </source>
</evidence>
<dbReference type="SUPFAM" id="SSF57277">
    <property type="entry name" value="Granulin repeat"/>
    <property type="match status" value="1"/>
</dbReference>
<proteinExistence type="inferred from homology"/>
<sequence length="148" mass="16903">MNICTFWLLMAALVAGLLARDPNTGSLPVHCDWQYFCPSRTTCCRHPAGGWGCCPLRHAHCCLDGYHCCPTGHHCDKTYSRCLKGDLPYPFFLPKPATMIKAVKADDYICQLPKTSHKNSEVFKMFSQWLKERGFDWSTEQYCMKVTN</sequence>
<dbReference type="Proteomes" id="UP000261540">
    <property type="component" value="Unplaced"/>
</dbReference>
<dbReference type="PROSITE" id="PS00799">
    <property type="entry name" value="GRANULINS"/>
    <property type="match status" value="1"/>
</dbReference>
<dbReference type="Pfam" id="PF00396">
    <property type="entry name" value="Granulin"/>
    <property type="match status" value="1"/>
</dbReference>
<keyword evidence="5" id="KW-0732">Signal</keyword>
<evidence type="ECO:0000256" key="5">
    <source>
        <dbReference type="SAM" id="SignalP"/>
    </source>
</evidence>
<evidence type="ECO:0000256" key="1">
    <source>
        <dbReference type="ARBA" id="ARBA00004613"/>
    </source>
</evidence>
<accession>A0A3B3R3R7</accession>
<name>A0A3B3R3R7_9TELE</name>
<evidence type="ECO:0000256" key="2">
    <source>
        <dbReference type="ARBA" id="ARBA00010093"/>
    </source>
</evidence>
<evidence type="ECO:0000256" key="3">
    <source>
        <dbReference type="ARBA" id="ARBA00022525"/>
    </source>
</evidence>
<dbReference type="AlphaFoldDB" id="A0A3B3R3R7"/>
<dbReference type="Ensembl" id="ENSPKIT00000037836.1">
    <property type="protein sequence ID" value="ENSPKIP00000013412.1"/>
    <property type="gene ID" value="ENSPKIG00000000860.1"/>
</dbReference>
<protein>
    <recommendedName>
        <fullName evidence="6">Granulins domain-containing protein</fullName>
    </recommendedName>
</protein>
<reference evidence="7" key="2">
    <citation type="submission" date="2025-09" db="UniProtKB">
        <authorList>
            <consortium name="Ensembl"/>
        </authorList>
    </citation>
    <scope>IDENTIFICATION</scope>
</reference>
<dbReference type="GO" id="GO:0005576">
    <property type="term" value="C:extracellular region"/>
    <property type="evidence" value="ECO:0007669"/>
    <property type="project" value="UniProtKB-SubCell"/>
</dbReference>
<dbReference type="PANTHER" id="PTHR12274">
    <property type="entry name" value="GRANULIN"/>
    <property type="match status" value="1"/>
</dbReference>